<dbReference type="InterPro" id="IPR055235">
    <property type="entry name" value="ASD1_cat"/>
</dbReference>
<evidence type="ECO:0000313" key="10">
    <source>
        <dbReference type="EMBL" id="TVY84782.1"/>
    </source>
</evidence>
<dbReference type="InterPro" id="IPR010720">
    <property type="entry name" value="Alpha-L-AF_C"/>
</dbReference>
<keyword evidence="6" id="KW-0378">Hydrolase</keyword>
<dbReference type="SUPFAM" id="SSF51445">
    <property type="entry name" value="(Trans)glycosidases"/>
    <property type="match status" value="1"/>
</dbReference>
<evidence type="ECO:0000313" key="11">
    <source>
        <dbReference type="Proteomes" id="UP000469558"/>
    </source>
</evidence>
<comment type="catalytic activity">
    <reaction evidence="1">
        <text>Hydrolysis of terminal non-reducing alpha-L-arabinofuranoside residues in alpha-L-arabinosides.</text>
        <dbReference type="EC" id="3.2.1.55"/>
    </reaction>
</comment>
<dbReference type="InterPro" id="IPR051563">
    <property type="entry name" value="Glycosyl_Hydrolase_51"/>
</dbReference>
<feature type="chain" id="PRO_5035866709" description="non-reducing end alpha-L-arabinofuranosidase" evidence="8">
    <location>
        <begin position="24"/>
        <end position="651"/>
    </location>
</feature>
<dbReference type="OrthoDB" id="406864at2759"/>
<dbReference type="Gene3D" id="3.20.20.80">
    <property type="entry name" value="Glycosidases"/>
    <property type="match status" value="1"/>
</dbReference>
<comment type="similarity">
    <text evidence="3">Belongs to the glycosyl hydrolase 51 family.</text>
</comment>
<evidence type="ECO:0000256" key="8">
    <source>
        <dbReference type="SAM" id="SignalP"/>
    </source>
</evidence>
<dbReference type="GO" id="GO:0046556">
    <property type="term" value="F:alpha-L-arabinofuranosidase activity"/>
    <property type="evidence" value="ECO:0007669"/>
    <property type="project" value="UniProtKB-EC"/>
</dbReference>
<dbReference type="SMART" id="SM00813">
    <property type="entry name" value="Alpha-L-AF_C"/>
    <property type="match status" value="1"/>
</dbReference>
<evidence type="ECO:0000256" key="1">
    <source>
        <dbReference type="ARBA" id="ARBA00001462"/>
    </source>
</evidence>
<dbReference type="InterPro" id="IPR017853">
    <property type="entry name" value="GH"/>
</dbReference>
<dbReference type="Proteomes" id="UP000469558">
    <property type="component" value="Unassembled WGS sequence"/>
</dbReference>
<dbReference type="Pfam" id="PF06964">
    <property type="entry name" value="Alpha-L-AF_C"/>
    <property type="match status" value="1"/>
</dbReference>
<name>A0A8T9CHZ5_9HELO</name>
<evidence type="ECO:0000256" key="4">
    <source>
        <dbReference type="ARBA" id="ARBA00012670"/>
    </source>
</evidence>
<dbReference type="EC" id="3.2.1.55" evidence="4"/>
<dbReference type="Pfam" id="PF22848">
    <property type="entry name" value="ASD1_dom"/>
    <property type="match status" value="1"/>
</dbReference>
<evidence type="ECO:0000256" key="2">
    <source>
        <dbReference type="ARBA" id="ARBA00004834"/>
    </source>
</evidence>
<evidence type="ECO:0000256" key="5">
    <source>
        <dbReference type="ARBA" id="ARBA00022729"/>
    </source>
</evidence>
<protein>
    <recommendedName>
        <fullName evidence="4">non-reducing end alpha-L-arabinofuranosidase</fullName>
        <ecNumber evidence="4">3.2.1.55</ecNumber>
    </recommendedName>
</protein>
<dbReference type="AlphaFoldDB" id="A0A8T9CHZ5"/>
<dbReference type="PANTHER" id="PTHR31776">
    <property type="entry name" value="ALPHA-L-ARABINOFURANOSIDASE 1"/>
    <property type="match status" value="1"/>
</dbReference>
<keyword evidence="5 8" id="KW-0732">Signal</keyword>
<evidence type="ECO:0000256" key="3">
    <source>
        <dbReference type="ARBA" id="ARBA00007186"/>
    </source>
</evidence>
<keyword evidence="11" id="KW-1185">Reference proteome</keyword>
<sequence length="651" mass="70738">MKLTVRQFFTLLAFIGCSVITAALELTVSGNGGNATSPILYGLLFEDVYHSGDGGIYGEMIQNRAMQGADLVNNEANRNLVKWHNWPGCILESDNSAPLLSSALPYQMSVAILPGAKGTTGMWNEGYSGFNITTATRYAATFWLRGYFRGTITAEFWSNTTGSPLGSTTFEVSQTASQGWIHYAQTFTVFNSAPDFKNTFHLTFDSAVVSETIYFNMISVFQQTFKDGKLRMDLANAVNDLGGKFLRFPGGNNLEGISPPNRWVWSNTIGPIENRPGRPGTWGYYNTDGLGLLEQMDWCQSMNLEPILALWAGYYINGVVIPQGSLQEYINEAMDELEFLMGSTFTKNGALRASLGYPNPFAIKYVEIGNEDFFDGSGSYTNYRFMMFYNAIHAKYPSISIISSLCIGSDPGRTCSSGSGWTTTKPPPGVISDLHLYKSSDAMVGLFHEFDNAPRNYPILIGEYAAIYADNDGGAIELDNPTVQSATAEAVMFLGLERNSDVVMGVAHGALMKSQNDEPDNVAMIKHNANSMILSWSYHIYQMFAHNFGSRTAPTSSDSSYGPLYWSSTIGPTGTYYIKVVNYKGAVTTPVAVTIAGSTARSARLISMTGSAQNALDSKASPITEASIAGADGVFSFTLQGVYSVAILVVG</sequence>
<organism evidence="10 11">
    <name type="scientific">Lachnellula suecica</name>
    <dbReference type="NCBI Taxonomy" id="602035"/>
    <lineage>
        <taxon>Eukaryota</taxon>
        <taxon>Fungi</taxon>
        <taxon>Dikarya</taxon>
        <taxon>Ascomycota</taxon>
        <taxon>Pezizomycotina</taxon>
        <taxon>Leotiomycetes</taxon>
        <taxon>Helotiales</taxon>
        <taxon>Lachnaceae</taxon>
        <taxon>Lachnellula</taxon>
    </lineage>
</organism>
<accession>A0A8T9CHZ5</accession>
<dbReference type="GO" id="GO:0046373">
    <property type="term" value="P:L-arabinose metabolic process"/>
    <property type="evidence" value="ECO:0007669"/>
    <property type="project" value="InterPro"/>
</dbReference>
<proteinExistence type="inferred from homology"/>
<comment type="pathway">
    <text evidence="2">Glycan metabolism; L-arabinan degradation.</text>
</comment>
<dbReference type="PANTHER" id="PTHR31776:SF0">
    <property type="entry name" value="ALPHA-L-ARABINOFURANOSIDASE 1"/>
    <property type="match status" value="1"/>
</dbReference>
<feature type="signal peptide" evidence="8">
    <location>
        <begin position="1"/>
        <end position="23"/>
    </location>
</feature>
<reference evidence="10 11" key="1">
    <citation type="submission" date="2018-05" db="EMBL/GenBank/DDBJ databases">
        <title>Genome sequencing and assembly of the regulated plant pathogen Lachnellula willkommii and related sister species for the development of diagnostic species identification markers.</title>
        <authorList>
            <person name="Giroux E."/>
            <person name="Bilodeau G."/>
        </authorList>
    </citation>
    <scope>NUCLEOTIDE SEQUENCE [LARGE SCALE GENOMIC DNA]</scope>
    <source>
        <strain evidence="10 11">CBS 268.59</strain>
    </source>
</reference>
<comment type="caution">
    <text evidence="10">The sequence shown here is derived from an EMBL/GenBank/DDBJ whole genome shotgun (WGS) entry which is preliminary data.</text>
</comment>
<dbReference type="PROSITE" id="PS51257">
    <property type="entry name" value="PROKAR_LIPOPROTEIN"/>
    <property type="match status" value="1"/>
</dbReference>
<dbReference type="EMBL" id="QGMK01000055">
    <property type="protein sequence ID" value="TVY84782.1"/>
    <property type="molecule type" value="Genomic_DNA"/>
</dbReference>
<keyword evidence="7" id="KW-0325">Glycoprotein</keyword>
<feature type="domain" description="Alpha-L-arabinofuranosidase C-terminal" evidence="9">
    <location>
        <begin position="462"/>
        <end position="644"/>
    </location>
</feature>
<evidence type="ECO:0000256" key="6">
    <source>
        <dbReference type="ARBA" id="ARBA00022801"/>
    </source>
</evidence>
<evidence type="ECO:0000256" key="7">
    <source>
        <dbReference type="ARBA" id="ARBA00023180"/>
    </source>
</evidence>
<evidence type="ECO:0000259" key="9">
    <source>
        <dbReference type="SMART" id="SM00813"/>
    </source>
</evidence>
<gene>
    <name evidence="10" type="primary">abfA_1</name>
    <name evidence="10" type="ORF">LSUE1_G001398</name>
</gene>